<protein>
    <recommendedName>
        <fullName evidence="3">DUF4283 domain-containing protein</fullName>
    </recommendedName>
</protein>
<sequence>MVPGNPDVPESKGVKLHPVYMFGGKGNIEIIDDVKPVLMVITNKVEILLPLRLFFQMNASEDLGDWAYTCLQTLLPKWSEGERAFSMSDKARGLKGFKEEDGTSDFLILEGHVKRREVEVMETRRSIGNIFKFSTTKTSHEHRLEVLFGMVMPTLVDYIFEIRVAIPEALQSERLNSSTNKKIEEVHLKRIVIRVSVREIASIDNAQSTRDMVRDDLNHCMKLLSRLMNKGNHARVVRINVFPKVPFEVVSVGTMSINVFPKVPFEVVSVGPMSILDNKARMARGRKKKEVPKMLVMPGRMERTDLGNNMQMDDTVRKEQWNSGHHFYRRRLSAKGTSLSYITPVMKNGEKVIELKKKEIDKATEEWKQALILYVVGESPTIAAMKMYIALQVNTVRPHFLNNRPIIVKIWGLEFDFNKEVLQTIPIWVKYPNLPLCCWSMDSLSRISCGLGEPLYADECTTKVDRILFARVLIQMDVAKELPQKLKVEDPSGRVFEQAVQYE</sequence>
<dbReference type="OrthoDB" id="1939300at2759"/>
<reference evidence="1 2" key="1">
    <citation type="submission" date="2020-09" db="EMBL/GenBank/DDBJ databases">
        <title>De no assembly of potato wild relative species, Solanum commersonii.</title>
        <authorList>
            <person name="Cho K."/>
        </authorList>
    </citation>
    <scope>NUCLEOTIDE SEQUENCE [LARGE SCALE GENOMIC DNA]</scope>
    <source>
        <strain evidence="1">LZ3.2</strain>
        <tissue evidence="1">Leaf</tissue>
    </source>
</reference>
<accession>A0A9J5ZTW7</accession>
<evidence type="ECO:0000313" key="1">
    <source>
        <dbReference type="EMBL" id="KAG5615423.1"/>
    </source>
</evidence>
<keyword evidence="2" id="KW-1185">Reference proteome</keyword>
<proteinExistence type="predicted"/>
<dbReference type="PANTHER" id="PTHR33233">
    <property type="entry name" value="ENDONUCLEASE/EXONUCLEASE/PHOSPHATASE"/>
    <property type="match status" value="1"/>
</dbReference>
<dbReference type="AlphaFoldDB" id="A0A9J5ZTW7"/>
<evidence type="ECO:0008006" key="3">
    <source>
        <dbReference type="Google" id="ProtNLM"/>
    </source>
</evidence>
<organism evidence="1 2">
    <name type="scientific">Solanum commersonii</name>
    <name type="common">Commerson's wild potato</name>
    <name type="synonym">Commerson's nightshade</name>
    <dbReference type="NCBI Taxonomy" id="4109"/>
    <lineage>
        <taxon>Eukaryota</taxon>
        <taxon>Viridiplantae</taxon>
        <taxon>Streptophyta</taxon>
        <taxon>Embryophyta</taxon>
        <taxon>Tracheophyta</taxon>
        <taxon>Spermatophyta</taxon>
        <taxon>Magnoliopsida</taxon>
        <taxon>eudicotyledons</taxon>
        <taxon>Gunneridae</taxon>
        <taxon>Pentapetalae</taxon>
        <taxon>asterids</taxon>
        <taxon>lamiids</taxon>
        <taxon>Solanales</taxon>
        <taxon>Solanaceae</taxon>
        <taxon>Solanoideae</taxon>
        <taxon>Solaneae</taxon>
        <taxon>Solanum</taxon>
    </lineage>
</organism>
<comment type="caution">
    <text evidence="1">The sequence shown here is derived from an EMBL/GenBank/DDBJ whole genome shotgun (WGS) entry which is preliminary data.</text>
</comment>
<dbReference type="PANTHER" id="PTHR33233:SF17">
    <property type="entry name" value="DUF4283 DOMAIN-CONTAINING PROTEIN"/>
    <property type="match status" value="1"/>
</dbReference>
<dbReference type="EMBL" id="JACXVP010000003">
    <property type="protein sequence ID" value="KAG5615423.1"/>
    <property type="molecule type" value="Genomic_DNA"/>
</dbReference>
<dbReference type="Proteomes" id="UP000824120">
    <property type="component" value="Chromosome 3"/>
</dbReference>
<evidence type="ECO:0000313" key="2">
    <source>
        <dbReference type="Proteomes" id="UP000824120"/>
    </source>
</evidence>
<gene>
    <name evidence="1" type="ORF">H5410_015247</name>
</gene>
<name>A0A9J5ZTW7_SOLCO</name>